<protein>
    <submittedName>
        <fullName evidence="1">Uncharacterized protein</fullName>
    </submittedName>
</protein>
<gene>
    <name evidence="1" type="ORF">JCM21714_3014</name>
</gene>
<dbReference type="InterPro" id="IPR015045">
    <property type="entry name" value="MPT-1-like_LmxM"/>
</dbReference>
<dbReference type="PANTHER" id="PTHR37036:SF2">
    <property type="entry name" value="DUF1861 FAMILY PROTEIN"/>
    <property type="match status" value="1"/>
</dbReference>
<dbReference type="AlphaFoldDB" id="W4VM92"/>
<dbReference type="eggNOG" id="ENOG502Z7IK">
    <property type="taxonomic scope" value="Bacteria"/>
</dbReference>
<dbReference type="InterPro" id="IPR023296">
    <property type="entry name" value="Glyco_hydro_beta-prop_sf"/>
</dbReference>
<evidence type="ECO:0000313" key="1">
    <source>
        <dbReference type="EMBL" id="GAE93899.1"/>
    </source>
</evidence>
<dbReference type="SUPFAM" id="SSF75005">
    <property type="entry name" value="Arabinanase/levansucrase/invertase"/>
    <property type="match status" value="1"/>
</dbReference>
<reference evidence="1 2" key="1">
    <citation type="journal article" date="2014" name="Genome Announc.">
        <title>Draft Genome Sequence of the Boron-Tolerant and Moderately Halotolerant Bacterium Gracilibacillus boraciitolerans JCM 21714T.</title>
        <authorList>
            <person name="Ahmed I."/>
            <person name="Oshima K."/>
            <person name="Suda W."/>
            <person name="Kitamura K."/>
            <person name="Iida T."/>
            <person name="Ohmori Y."/>
            <person name="Fujiwara T."/>
            <person name="Hattori M."/>
            <person name="Ohkuma M."/>
        </authorList>
    </citation>
    <scope>NUCLEOTIDE SEQUENCE [LARGE SCALE GENOMIC DNA]</scope>
    <source>
        <strain evidence="1 2">JCM 21714</strain>
    </source>
</reference>
<dbReference type="Gene3D" id="2.115.10.20">
    <property type="entry name" value="Glycosyl hydrolase domain, family 43"/>
    <property type="match status" value="1"/>
</dbReference>
<dbReference type="Pfam" id="PF08950">
    <property type="entry name" value="DUF1861"/>
    <property type="match status" value="1"/>
</dbReference>
<keyword evidence="2" id="KW-1185">Reference proteome</keyword>
<dbReference type="EMBL" id="BAVS01000017">
    <property type="protein sequence ID" value="GAE93899.1"/>
    <property type="molecule type" value="Genomic_DNA"/>
</dbReference>
<sequence length="115" mass="12588">MFKVNGGGANEAHILSNGLVGVLGHIACFDNDGNRHYYPMIFVLNPITGEYSDIELIAKRAHFLPGETKRPDLKDVVFSGGLIRKSDGTANLYAGISDAEAHKLIINDPFLQFEE</sequence>
<proteinExistence type="predicted"/>
<accession>W4VM92</accession>
<dbReference type="PANTHER" id="PTHR37036">
    <property type="match status" value="1"/>
</dbReference>
<dbReference type="STRING" id="1298598.JCM21714_3014"/>
<name>W4VM92_9BACI</name>
<comment type="caution">
    <text evidence="1">The sequence shown here is derived from an EMBL/GenBank/DDBJ whole genome shotgun (WGS) entry which is preliminary data.</text>
</comment>
<evidence type="ECO:0000313" key="2">
    <source>
        <dbReference type="Proteomes" id="UP000019102"/>
    </source>
</evidence>
<organism evidence="1 2">
    <name type="scientific">Gracilibacillus boraciitolerans JCM 21714</name>
    <dbReference type="NCBI Taxonomy" id="1298598"/>
    <lineage>
        <taxon>Bacteria</taxon>
        <taxon>Bacillati</taxon>
        <taxon>Bacillota</taxon>
        <taxon>Bacilli</taxon>
        <taxon>Bacillales</taxon>
        <taxon>Bacillaceae</taxon>
        <taxon>Gracilibacillus</taxon>
    </lineage>
</organism>
<dbReference type="Proteomes" id="UP000019102">
    <property type="component" value="Unassembled WGS sequence"/>
</dbReference>